<organism evidence="1 2">
    <name type="scientific">Dyadobacter fermentans (strain ATCC 700827 / DSM 18053 / CIP 107007 / KCTC 52180 / NS114)</name>
    <dbReference type="NCBI Taxonomy" id="471854"/>
    <lineage>
        <taxon>Bacteria</taxon>
        <taxon>Pseudomonadati</taxon>
        <taxon>Bacteroidota</taxon>
        <taxon>Cytophagia</taxon>
        <taxon>Cytophagales</taxon>
        <taxon>Spirosomataceae</taxon>
        <taxon>Dyadobacter</taxon>
    </lineage>
</organism>
<gene>
    <name evidence="1" type="ordered locus">Dfer_1542</name>
</gene>
<name>C6VRT4_DYAFD</name>
<reference evidence="1 2" key="1">
    <citation type="journal article" date="2009" name="Stand. Genomic Sci.">
        <title>Complete genome sequence of Dyadobacter fermentans type strain (NS114).</title>
        <authorList>
            <person name="Lang E."/>
            <person name="Lapidus A."/>
            <person name="Chertkov O."/>
            <person name="Brettin T."/>
            <person name="Detter J.C."/>
            <person name="Han C."/>
            <person name="Copeland A."/>
            <person name="Glavina Del Rio T."/>
            <person name="Nolan M."/>
            <person name="Chen F."/>
            <person name="Lucas S."/>
            <person name="Tice H."/>
            <person name="Cheng J.F."/>
            <person name="Land M."/>
            <person name="Hauser L."/>
            <person name="Chang Y.J."/>
            <person name="Jeffries C.D."/>
            <person name="Kopitz M."/>
            <person name="Bruce D."/>
            <person name="Goodwin L."/>
            <person name="Pitluck S."/>
            <person name="Ovchinnikova G."/>
            <person name="Pati A."/>
            <person name="Ivanova N."/>
            <person name="Mavrommatis K."/>
            <person name="Chen A."/>
            <person name="Palaniappan K."/>
            <person name="Chain P."/>
            <person name="Bristow J."/>
            <person name="Eisen J.A."/>
            <person name="Markowitz V."/>
            <person name="Hugenholtz P."/>
            <person name="Goker M."/>
            <person name="Rohde M."/>
            <person name="Kyrpides N.C."/>
            <person name="Klenk H.P."/>
        </authorList>
    </citation>
    <scope>NUCLEOTIDE SEQUENCE [LARGE SCALE GENOMIC DNA]</scope>
    <source>
        <strain evidence="2">ATCC 700827 / DSM 18053 / CIP 107007 / KCTC 52180 / NS114</strain>
    </source>
</reference>
<dbReference type="EMBL" id="CP001619">
    <property type="protein sequence ID" value="ACT92787.1"/>
    <property type="molecule type" value="Genomic_DNA"/>
</dbReference>
<evidence type="ECO:0000313" key="2">
    <source>
        <dbReference type="Proteomes" id="UP000002011"/>
    </source>
</evidence>
<dbReference type="KEGG" id="dfe:Dfer_1542"/>
<protein>
    <submittedName>
        <fullName evidence="1">Uncharacterized protein</fullName>
    </submittedName>
</protein>
<proteinExistence type="predicted"/>
<evidence type="ECO:0000313" key="1">
    <source>
        <dbReference type="EMBL" id="ACT92787.1"/>
    </source>
</evidence>
<dbReference type="HOGENOM" id="CLU_2842761_0_0_10"/>
<accession>C6VRT4</accession>
<dbReference type="AlphaFoldDB" id="C6VRT4"/>
<dbReference type="STRING" id="471854.Dfer_1542"/>
<keyword evidence="2" id="KW-1185">Reference proteome</keyword>
<sequence>MAGLPWSCVDHAEPLTRVTCSCEIVDNTGPTGSFDTETMDCPTGEYTCVCGGLQWRGQIIEFACK</sequence>
<dbReference type="Proteomes" id="UP000002011">
    <property type="component" value="Chromosome"/>
</dbReference>